<dbReference type="AlphaFoldDB" id="A0A8J2SV29"/>
<proteinExistence type="predicted"/>
<name>A0A8J2SV29_9STRA</name>
<dbReference type="Proteomes" id="UP000789595">
    <property type="component" value="Unassembled WGS sequence"/>
</dbReference>
<protein>
    <submittedName>
        <fullName evidence="1">Uncharacterized protein</fullName>
    </submittedName>
</protein>
<comment type="caution">
    <text evidence="1">The sequence shown here is derived from an EMBL/GenBank/DDBJ whole genome shotgun (WGS) entry which is preliminary data.</text>
</comment>
<reference evidence="1" key="1">
    <citation type="submission" date="2021-11" db="EMBL/GenBank/DDBJ databases">
        <authorList>
            <consortium name="Genoscope - CEA"/>
            <person name="William W."/>
        </authorList>
    </citation>
    <scope>NUCLEOTIDE SEQUENCE</scope>
</reference>
<keyword evidence="2" id="KW-1185">Reference proteome</keyword>
<sequence>MGVREQNELIGSVPKKTKAIVVLPPNARDDGARLFAAVEKLAGSPAVKGATRVATLAVAFMLTGSNVTVVIESDTPYQQDATGAAIPIGAHQRRANELIEDSLRQIQLPEGDGYGRLEVVRAIGIPAEAECGAIVARDGGFACTGDNDGIYAKIGTFPVHEWPPRMRPRVVVINRDRVLDHFHVGISAFAFARALCPVSFRADGFVNIVRTVYGEGQRKRLISTNPPLPALRPIVDAFAHLQARDDPQGPFWREFQRRIAGGAVVEEFDTRPAGSNLRLARECRLLNLLLEVIAGLPAAEQLDLWRRAEREHTLAQRQV</sequence>
<gene>
    <name evidence="1" type="ORF">PECAL_4P28020</name>
</gene>
<dbReference type="EMBL" id="CAKKNE010000004">
    <property type="protein sequence ID" value="CAH0375466.1"/>
    <property type="molecule type" value="Genomic_DNA"/>
</dbReference>
<evidence type="ECO:0000313" key="1">
    <source>
        <dbReference type="EMBL" id="CAH0375466.1"/>
    </source>
</evidence>
<accession>A0A8J2SV29</accession>
<organism evidence="1 2">
    <name type="scientific">Pelagomonas calceolata</name>
    <dbReference type="NCBI Taxonomy" id="35677"/>
    <lineage>
        <taxon>Eukaryota</taxon>
        <taxon>Sar</taxon>
        <taxon>Stramenopiles</taxon>
        <taxon>Ochrophyta</taxon>
        <taxon>Pelagophyceae</taxon>
        <taxon>Pelagomonadales</taxon>
        <taxon>Pelagomonadaceae</taxon>
        <taxon>Pelagomonas</taxon>
    </lineage>
</organism>
<evidence type="ECO:0000313" key="2">
    <source>
        <dbReference type="Proteomes" id="UP000789595"/>
    </source>
</evidence>